<name>A0ABN8IVM2_9NEOP</name>
<feature type="non-terminal residue" evidence="2">
    <location>
        <position position="187"/>
    </location>
</feature>
<dbReference type="Pfam" id="PF00685">
    <property type="entry name" value="Sulfotransfer_1"/>
    <property type="match status" value="1"/>
</dbReference>
<organism evidence="2 3">
    <name type="scientific">Iphiclides podalirius</name>
    <name type="common">scarce swallowtail</name>
    <dbReference type="NCBI Taxonomy" id="110791"/>
    <lineage>
        <taxon>Eukaryota</taxon>
        <taxon>Metazoa</taxon>
        <taxon>Ecdysozoa</taxon>
        <taxon>Arthropoda</taxon>
        <taxon>Hexapoda</taxon>
        <taxon>Insecta</taxon>
        <taxon>Pterygota</taxon>
        <taxon>Neoptera</taxon>
        <taxon>Endopterygota</taxon>
        <taxon>Lepidoptera</taxon>
        <taxon>Glossata</taxon>
        <taxon>Ditrysia</taxon>
        <taxon>Papilionoidea</taxon>
        <taxon>Papilionidae</taxon>
        <taxon>Papilioninae</taxon>
        <taxon>Iphiclides</taxon>
    </lineage>
</organism>
<accession>A0ABN8IVM2</accession>
<dbReference type="InterPro" id="IPR051135">
    <property type="entry name" value="Gal/GlcNAc/GalNAc_ST"/>
</dbReference>
<keyword evidence="3" id="KW-1185">Reference proteome</keyword>
<dbReference type="PANTHER" id="PTHR10704:SF44">
    <property type="entry name" value="LD35051P-RELATED"/>
    <property type="match status" value="1"/>
</dbReference>
<evidence type="ECO:0000313" key="2">
    <source>
        <dbReference type="EMBL" id="CAH2068366.1"/>
    </source>
</evidence>
<dbReference type="InterPro" id="IPR027417">
    <property type="entry name" value="P-loop_NTPase"/>
</dbReference>
<sequence>MKVVRVRLRLIEEILQDKELNVKVILLIRDPRGVMQSRQHRNFCQPSPDCWKPELLCADMISDYVAAGRLLQQYPDRLMVLRYEDLALNPNGTTHRLFKFLGLGVAQPVEEFLHSHTNVEVAGVSSTFRVSRDVPFRWRNVLDFDYVEDIQITCREAMSLWGYKMAHNASHMTSKDFYPLEQYSLVQ</sequence>
<protein>
    <recommendedName>
        <fullName evidence="1">Sulfotransferase domain-containing protein</fullName>
    </recommendedName>
</protein>
<dbReference type="Proteomes" id="UP000837857">
    <property type="component" value="Chromosome 5"/>
</dbReference>
<dbReference type="SUPFAM" id="SSF52540">
    <property type="entry name" value="P-loop containing nucleoside triphosphate hydrolases"/>
    <property type="match status" value="1"/>
</dbReference>
<gene>
    <name evidence="2" type="ORF">IPOD504_LOCUS14256</name>
</gene>
<dbReference type="EMBL" id="OW152817">
    <property type="protein sequence ID" value="CAH2068366.1"/>
    <property type="molecule type" value="Genomic_DNA"/>
</dbReference>
<feature type="domain" description="Sulfotransferase" evidence="1">
    <location>
        <begin position="18"/>
        <end position="162"/>
    </location>
</feature>
<dbReference type="Gene3D" id="3.40.50.300">
    <property type="entry name" value="P-loop containing nucleotide triphosphate hydrolases"/>
    <property type="match status" value="1"/>
</dbReference>
<proteinExistence type="predicted"/>
<reference evidence="2" key="1">
    <citation type="submission" date="2022-03" db="EMBL/GenBank/DDBJ databases">
        <authorList>
            <person name="Martin H S."/>
        </authorList>
    </citation>
    <scope>NUCLEOTIDE SEQUENCE</scope>
</reference>
<evidence type="ECO:0000313" key="3">
    <source>
        <dbReference type="Proteomes" id="UP000837857"/>
    </source>
</evidence>
<evidence type="ECO:0000259" key="1">
    <source>
        <dbReference type="Pfam" id="PF00685"/>
    </source>
</evidence>
<dbReference type="PANTHER" id="PTHR10704">
    <property type="entry name" value="CARBOHYDRATE SULFOTRANSFERASE"/>
    <property type="match status" value="1"/>
</dbReference>
<dbReference type="InterPro" id="IPR000863">
    <property type="entry name" value="Sulfotransferase_dom"/>
</dbReference>